<comment type="similarity">
    <text evidence="2">Belongs to the bacterioferritin family.</text>
</comment>
<feature type="domain" description="Ferritin-like diiron" evidence="7">
    <location>
        <begin position="5"/>
        <end position="146"/>
    </location>
</feature>
<dbReference type="Proteomes" id="UP000315403">
    <property type="component" value="Unassembled WGS sequence"/>
</dbReference>
<evidence type="ECO:0000313" key="8">
    <source>
        <dbReference type="EMBL" id="TQN50998.1"/>
    </source>
</evidence>
<evidence type="ECO:0000313" key="9">
    <source>
        <dbReference type="Proteomes" id="UP000315403"/>
    </source>
</evidence>
<dbReference type="InterPro" id="IPR008331">
    <property type="entry name" value="Ferritin_DPS_dom"/>
</dbReference>
<gene>
    <name evidence="8" type="primary">bfr</name>
    <name evidence="8" type="ORF">DLNHIDIE_00862</name>
</gene>
<dbReference type="InterPro" id="IPR002024">
    <property type="entry name" value="Bacterioferritin"/>
</dbReference>
<dbReference type="GO" id="GO:0004322">
    <property type="term" value="F:ferroxidase activity"/>
    <property type="evidence" value="ECO:0007669"/>
    <property type="project" value="UniProtKB-EC"/>
</dbReference>
<name>A0A543Q3X3_ACITH</name>
<dbReference type="GO" id="GO:0008199">
    <property type="term" value="F:ferric iron binding"/>
    <property type="evidence" value="ECO:0007669"/>
    <property type="project" value="InterPro"/>
</dbReference>
<dbReference type="EMBL" id="SZUV01000001">
    <property type="protein sequence ID" value="TQN50998.1"/>
    <property type="molecule type" value="Genomic_DNA"/>
</dbReference>
<dbReference type="GO" id="GO:0020037">
    <property type="term" value="F:heme binding"/>
    <property type="evidence" value="ECO:0007669"/>
    <property type="project" value="TreeGrafter"/>
</dbReference>
<dbReference type="AlphaFoldDB" id="A0A543Q3X3"/>
<sequence>MNGVRIHHPRIIGFFTRALTHEYTAVQQYRTQSSLCTLWGMADWAEYFRNESREELDHAGILSQQLLLMGIAPTGAQLRPPRPGRDLREMLTHDQDLEFSAVQLYSEAQNFSERMRDIPSAEVFAHLRADEEGHMRSLAEMLERFH</sequence>
<evidence type="ECO:0000256" key="6">
    <source>
        <dbReference type="ARBA" id="ARBA00023004"/>
    </source>
</evidence>
<dbReference type="PANTHER" id="PTHR30295:SF0">
    <property type="entry name" value="BACTERIOFERRITIN"/>
    <property type="match status" value="1"/>
</dbReference>
<reference evidence="8 9" key="1">
    <citation type="submission" date="2019-03" db="EMBL/GenBank/DDBJ databases">
        <title>New insights into Acidothiobacillus thiooxidans sulfur metabolism through coupled gene expression, solution geochemistry, microscopy and spectroscopy analyses.</title>
        <authorList>
            <person name="Camacho D."/>
            <person name="Frazao R."/>
            <person name="Fouillen A."/>
            <person name="Nanci A."/>
            <person name="Lang B.F."/>
            <person name="Apte S.C."/>
            <person name="Baron C."/>
            <person name="Warren L.A."/>
        </authorList>
    </citation>
    <scope>NUCLEOTIDE SEQUENCE [LARGE SCALE GENOMIC DNA]</scope>
    <source>
        <strain evidence="8 9">ATCC 19377</strain>
    </source>
</reference>
<evidence type="ECO:0000256" key="4">
    <source>
        <dbReference type="ARBA" id="ARBA00022617"/>
    </source>
</evidence>
<evidence type="ECO:0000256" key="3">
    <source>
        <dbReference type="ARBA" id="ARBA00022434"/>
    </source>
</evidence>
<evidence type="ECO:0000259" key="7">
    <source>
        <dbReference type="PROSITE" id="PS50905"/>
    </source>
</evidence>
<evidence type="ECO:0000256" key="5">
    <source>
        <dbReference type="ARBA" id="ARBA00022723"/>
    </source>
</evidence>
<proteinExistence type="inferred from homology"/>
<dbReference type="InterPro" id="IPR009078">
    <property type="entry name" value="Ferritin-like_SF"/>
</dbReference>
<organism evidence="8 9">
    <name type="scientific">Acidithiobacillus thiooxidans ATCC 19377</name>
    <dbReference type="NCBI Taxonomy" id="637390"/>
    <lineage>
        <taxon>Bacteria</taxon>
        <taxon>Pseudomonadati</taxon>
        <taxon>Pseudomonadota</taxon>
        <taxon>Acidithiobacillia</taxon>
        <taxon>Acidithiobacillales</taxon>
        <taxon>Acidithiobacillaceae</taxon>
        <taxon>Acidithiobacillus</taxon>
    </lineage>
</organism>
<dbReference type="EC" id="1.16.3.1" evidence="8"/>
<protein>
    <submittedName>
        <fullName evidence="8">Bacterioferritin</fullName>
        <ecNumber evidence="8">1.16.3.1</ecNumber>
    </submittedName>
</protein>
<dbReference type="PROSITE" id="PS50905">
    <property type="entry name" value="FERRITIN_LIKE"/>
    <property type="match status" value="1"/>
</dbReference>
<dbReference type="GO" id="GO:0005829">
    <property type="term" value="C:cytosol"/>
    <property type="evidence" value="ECO:0007669"/>
    <property type="project" value="TreeGrafter"/>
</dbReference>
<evidence type="ECO:0000256" key="1">
    <source>
        <dbReference type="ARBA" id="ARBA00001970"/>
    </source>
</evidence>
<comment type="cofactor">
    <cofactor evidence="1">
        <name>heme b</name>
        <dbReference type="ChEBI" id="CHEBI:60344"/>
    </cofactor>
</comment>
<dbReference type="InterPro" id="IPR012347">
    <property type="entry name" value="Ferritin-like"/>
</dbReference>
<dbReference type="Gene3D" id="1.20.1260.10">
    <property type="match status" value="1"/>
</dbReference>
<dbReference type="InterPro" id="IPR009040">
    <property type="entry name" value="Ferritin-like_diiron"/>
</dbReference>
<keyword evidence="4" id="KW-0349">Heme</keyword>
<evidence type="ECO:0000256" key="2">
    <source>
        <dbReference type="ARBA" id="ARBA00008093"/>
    </source>
</evidence>
<accession>A0A543Q3X3</accession>
<dbReference type="GO" id="GO:0006879">
    <property type="term" value="P:intracellular iron ion homeostasis"/>
    <property type="evidence" value="ECO:0007669"/>
    <property type="project" value="UniProtKB-KW"/>
</dbReference>
<dbReference type="RefSeq" id="WP_010637883.1">
    <property type="nucleotide sequence ID" value="NZ_AFOH01000036.1"/>
</dbReference>
<dbReference type="PANTHER" id="PTHR30295">
    <property type="entry name" value="BACTERIOFERRITIN"/>
    <property type="match status" value="1"/>
</dbReference>
<keyword evidence="6" id="KW-0408">Iron</keyword>
<keyword evidence="5" id="KW-0479">Metal-binding</keyword>
<dbReference type="GO" id="GO:0006826">
    <property type="term" value="P:iron ion transport"/>
    <property type="evidence" value="ECO:0007669"/>
    <property type="project" value="InterPro"/>
</dbReference>
<comment type="caution">
    <text evidence="8">The sequence shown here is derived from an EMBL/GenBank/DDBJ whole genome shotgun (WGS) entry which is preliminary data.</text>
</comment>
<keyword evidence="8" id="KW-0560">Oxidoreductase</keyword>
<dbReference type="SUPFAM" id="SSF47240">
    <property type="entry name" value="Ferritin-like"/>
    <property type="match status" value="1"/>
</dbReference>
<dbReference type="PRINTS" id="PR00601">
    <property type="entry name" value="BACFERRITIN"/>
</dbReference>
<keyword evidence="3" id="KW-0409">Iron storage</keyword>
<dbReference type="Pfam" id="PF00210">
    <property type="entry name" value="Ferritin"/>
    <property type="match status" value="1"/>
</dbReference>